<dbReference type="EC" id="2.5.1.18" evidence="3"/>
<gene>
    <name evidence="6" type="ORF">HHK36_015337</name>
</gene>
<dbReference type="InterPro" id="IPR010987">
    <property type="entry name" value="Glutathione-S-Trfase_C-like"/>
</dbReference>
<dbReference type="InterPro" id="IPR045073">
    <property type="entry name" value="Omega/Tau-like"/>
</dbReference>
<comment type="similarity">
    <text evidence="3">Belongs to the GST superfamily.</text>
</comment>
<dbReference type="InterPro" id="IPR045074">
    <property type="entry name" value="GST_C_Tau"/>
</dbReference>
<evidence type="ECO:0000313" key="7">
    <source>
        <dbReference type="Proteomes" id="UP000655225"/>
    </source>
</evidence>
<dbReference type="GO" id="GO:0006749">
    <property type="term" value="P:glutathione metabolic process"/>
    <property type="evidence" value="ECO:0007669"/>
    <property type="project" value="InterPro"/>
</dbReference>
<dbReference type="SFLD" id="SFLDG01152">
    <property type="entry name" value="Main.3:_Omega-_and_Tau-like"/>
    <property type="match status" value="1"/>
</dbReference>
<sequence>MAEVSEVKLFGMWGSSYSKRVELALKLKGIPYEYVEEDLYNKSQLLLHYNPVHKKVPVLVHNERSISESLVILEYIDKYWNNSPLPLLPHDPYQRAKVRFWANFYDQKFLTSSNPVIRSEGEEQEKAIKEFLENFKVLEEDFAGKFHFLNGKDPGFLDFVMGSSVCNHRAIEEAIGADLIDPQRNPMFFTRMTALKDHPVVKDHLMTSWLNV</sequence>
<comment type="function">
    <text evidence="3">Is involved in the conjugation of reduced glutathione to a wide number of exogenous and endogenous hydrophobic electrophiles.</text>
</comment>
<dbReference type="InterPro" id="IPR036282">
    <property type="entry name" value="Glutathione-S-Trfase_C_sf"/>
</dbReference>
<evidence type="ECO:0000313" key="6">
    <source>
        <dbReference type="EMBL" id="KAF8399471.1"/>
    </source>
</evidence>
<feature type="domain" description="GST N-terminal" evidence="4">
    <location>
        <begin position="5"/>
        <end position="84"/>
    </location>
</feature>
<evidence type="ECO:0000256" key="2">
    <source>
        <dbReference type="ARBA" id="ARBA00047960"/>
    </source>
</evidence>
<dbReference type="PANTHER" id="PTHR11260:SF622">
    <property type="entry name" value="GLUTATHIONE S-TRANSFERASE"/>
    <property type="match status" value="1"/>
</dbReference>
<dbReference type="Gene3D" id="1.20.1050.10">
    <property type="match status" value="1"/>
</dbReference>
<evidence type="ECO:0000259" key="4">
    <source>
        <dbReference type="PROSITE" id="PS50404"/>
    </source>
</evidence>
<evidence type="ECO:0000256" key="3">
    <source>
        <dbReference type="RuleBase" id="RU369102"/>
    </source>
</evidence>
<dbReference type="CDD" id="cd03058">
    <property type="entry name" value="GST_N_Tau"/>
    <property type="match status" value="1"/>
</dbReference>
<dbReference type="SFLD" id="SFLDS00019">
    <property type="entry name" value="Glutathione_Transferase_(cytos"/>
    <property type="match status" value="1"/>
</dbReference>
<keyword evidence="1 3" id="KW-0808">Transferase</keyword>
<dbReference type="FunFam" id="3.40.30.10:FF:000197">
    <property type="entry name" value="Glutathione S-transferase U10"/>
    <property type="match status" value="1"/>
</dbReference>
<dbReference type="Proteomes" id="UP000655225">
    <property type="component" value="Unassembled WGS sequence"/>
</dbReference>
<name>A0A834Z915_TETSI</name>
<dbReference type="GO" id="GO:0004364">
    <property type="term" value="F:glutathione transferase activity"/>
    <property type="evidence" value="ECO:0007669"/>
    <property type="project" value="UniProtKB-UniRule"/>
</dbReference>
<keyword evidence="7" id="KW-1185">Reference proteome</keyword>
<comment type="caution">
    <text evidence="6">The sequence shown here is derived from an EMBL/GenBank/DDBJ whole genome shotgun (WGS) entry which is preliminary data.</text>
</comment>
<protein>
    <recommendedName>
        <fullName evidence="3">Glutathione S-transferase</fullName>
        <ecNumber evidence="3">2.5.1.18</ecNumber>
    </recommendedName>
</protein>
<accession>A0A834Z915</accession>
<dbReference type="AlphaFoldDB" id="A0A834Z915"/>
<comment type="catalytic activity">
    <reaction evidence="2 3">
        <text>RX + glutathione = an S-substituted glutathione + a halide anion + H(+)</text>
        <dbReference type="Rhea" id="RHEA:16437"/>
        <dbReference type="ChEBI" id="CHEBI:15378"/>
        <dbReference type="ChEBI" id="CHEBI:16042"/>
        <dbReference type="ChEBI" id="CHEBI:17792"/>
        <dbReference type="ChEBI" id="CHEBI:57925"/>
        <dbReference type="ChEBI" id="CHEBI:90779"/>
        <dbReference type="EC" id="2.5.1.18"/>
    </reaction>
</comment>
<dbReference type="Pfam" id="PF02798">
    <property type="entry name" value="GST_N"/>
    <property type="match status" value="1"/>
</dbReference>
<dbReference type="EMBL" id="JABCRI010000010">
    <property type="protein sequence ID" value="KAF8399471.1"/>
    <property type="molecule type" value="Genomic_DNA"/>
</dbReference>
<dbReference type="PROSITE" id="PS50404">
    <property type="entry name" value="GST_NTER"/>
    <property type="match status" value="1"/>
</dbReference>
<keyword evidence="3" id="KW-0963">Cytoplasm</keyword>
<reference evidence="6 7" key="1">
    <citation type="submission" date="2020-04" db="EMBL/GenBank/DDBJ databases">
        <title>Plant Genome Project.</title>
        <authorList>
            <person name="Zhang R.-G."/>
        </authorList>
    </citation>
    <scope>NUCLEOTIDE SEQUENCE [LARGE SCALE GENOMIC DNA]</scope>
    <source>
        <strain evidence="6">YNK0</strain>
        <tissue evidence="6">Leaf</tissue>
    </source>
</reference>
<evidence type="ECO:0000259" key="5">
    <source>
        <dbReference type="PROSITE" id="PS50405"/>
    </source>
</evidence>
<dbReference type="SFLD" id="SFLDG00358">
    <property type="entry name" value="Main_(cytGST)"/>
    <property type="match status" value="1"/>
</dbReference>
<dbReference type="InterPro" id="IPR040079">
    <property type="entry name" value="Glutathione_S-Trfase"/>
</dbReference>
<evidence type="ECO:0000256" key="1">
    <source>
        <dbReference type="ARBA" id="ARBA00022679"/>
    </source>
</evidence>
<proteinExistence type="inferred from homology"/>
<dbReference type="OMA" id="NACTRVE"/>
<dbReference type="PANTHER" id="PTHR11260">
    <property type="entry name" value="GLUTATHIONE S-TRANSFERASE, GST, SUPERFAMILY, GST DOMAIN CONTAINING"/>
    <property type="match status" value="1"/>
</dbReference>
<feature type="domain" description="GST C-terminal" evidence="5">
    <location>
        <begin position="91"/>
        <end position="212"/>
    </location>
</feature>
<dbReference type="SUPFAM" id="SSF47616">
    <property type="entry name" value="GST C-terminal domain-like"/>
    <property type="match status" value="1"/>
</dbReference>
<organism evidence="6 7">
    <name type="scientific">Tetracentron sinense</name>
    <name type="common">Spur-leaf</name>
    <dbReference type="NCBI Taxonomy" id="13715"/>
    <lineage>
        <taxon>Eukaryota</taxon>
        <taxon>Viridiplantae</taxon>
        <taxon>Streptophyta</taxon>
        <taxon>Embryophyta</taxon>
        <taxon>Tracheophyta</taxon>
        <taxon>Spermatophyta</taxon>
        <taxon>Magnoliopsida</taxon>
        <taxon>Trochodendrales</taxon>
        <taxon>Trochodendraceae</taxon>
        <taxon>Tetracentron</taxon>
    </lineage>
</organism>
<dbReference type="GO" id="GO:0005829">
    <property type="term" value="C:cytosol"/>
    <property type="evidence" value="ECO:0007669"/>
    <property type="project" value="UniProtKB-SubCell"/>
</dbReference>
<dbReference type="SUPFAM" id="SSF52833">
    <property type="entry name" value="Thioredoxin-like"/>
    <property type="match status" value="1"/>
</dbReference>
<dbReference type="Gene3D" id="3.40.30.10">
    <property type="entry name" value="Glutaredoxin"/>
    <property type="match status" value="1"/>
</dbReference>
<dbReference type="PROSITE" id="PS50405">
    <property type="entry name" value="GST_CTER"/>
    <property type="match status" value="1"/>
</dbReference>
<dbReference type="InterPro" id="IPR004045">
    <property type="entry name" value="Glutathione_S-Trfase_N"/>
</dbReference>
<dbReference type="CDD" id="cd03185">
    <property type="entry name" value="GST_C_Tau"/>
    <property type="match status" value="1"/>
</dbReference>
<comment type="subcellular location">
    <subcellularLocation>
        <location evidence="3">Cytoplasm</location>
        <location evidence="3">Cytosol</location>
    </subcellularLocation>
</comment>
<dbReference type="InterPro" id="IPR036249">
    <property type="entry name" value="Thioredoxin-like_sf"/>
</dbReference>
<dbReference type="OrthoDB" id="202840at2759"/>